<comment type="caution">
    <text evidence="6">The sequence shown here is derived from an EMBL/GenBank/DDBJ whole genome shotgun (WGS) entry which is preliminary data.</text>
</comment>
<dbReference type="InterPro" id="IPR001965">
    <property type="entry name" value="Znf_PHD"/>
</dbReference>
<feature type="compositionally biased region" description="Low complexity" evidence="4">
    <location>
        <begin position="560"/>
        <end position="581"/>
    </location>
</feature>
<evidence type="ECO:0000256" key="4">
    <source>
        <dbReference type="SAM" id="MobiDB-lite"/>
    </source>
</evidence>
<sequence length="609" mass="69371">MPSDILEADMSNNETSSGHSSRQLVEPTFESNIKEKELNAEERRYLRRVQWPRLSYKIGGRFRPKKEGVDCVKKEPRSCVLCFKGREIEFRCGRLLYLQFDPSLFAIHECCMYMCKGLSSSENSTLLSEYLLGFQLKDIYEEAWRCRLLRCFVCHGSGASVDCCGKNCHRSYHLPCAIGDGCFMDTNQYLLYCDRHLPSERAERCSGDDEVIVENSPVFSPVSVERNFFCNIVLDNSDHYCGWCNEKVLHTIKINETIVSPCCGLRLAHFACVQQVALRLGVDLRCPVCNGSDEVTHYKAIVSAQGVYVSQVFELSNYLDDYDEDWSCSREAEPNRFCLCPEGKRSFADGQSNEYRPWEAINNCPGCGCVIHRECAGPPWSEYNPNSEEDGDEEVWYCIGCRSLYKTEGSSNIAFRQKNRMAQCCNRKTSSRFKRRPVPKKQQPSIKKRRAALEDISNINEQSVDKSEAAHSVTADEIKSGTDHVKEEIDEVKWFPPKLMKEGDTENDFDQSSRCLVSCSSSPPALTMESDVSKSVADTGEQETSQSQRRSTRSRRNIRQQRSQNLVFSHSSSQPTSSKLSLRGRTVRRPTRLSAIVRTRSITDFFKSV</sequence>
<dbReference type="GO" id="GO:0008270">
    <property type="term" value="F:zinc ion binding"/>
    <property type="evidence" value="ECO:0007669"/>
    <property type="project" value="UniProtKB-KW"/>
</dbReference>
<feature type="region of interest" description="Disordered" evidence="4">
    <location>
        <begin position="1"/>
        <end position="26"/>
    </location>
</feature>
<evidence type="ECO:0000256" key="2">
    <source>
        <dbReference type="ARBA" id="ARBA00022771"/>
    </source>
</evidence>
<gene>
    <name evidence="6" type="ORF">AB6A40_000369</name>
</gene>
<dbReference type="PANTHER" id="PTHR12420:SF42">
    <property type="entry name" value="G2_M PHASE-SPECIFIC E3 UBIQUITIN-PROTEIN LIGASE"/>
    <property type="match status" value="1"/>
</dbReference>
<dbReference type="InterPro" id="IPR013083">
    <property type="entry name" value="Znf_RING/FYVE/PHD"/>
</dbReference>
<keyword evidence="3" id="KW-0862">Zinc</keyword>
<evidence type="ECO:0000313" key="7">
    <source>
        <dbReference type="Proteomes" id="UP001608902"/>
    </source>
</evidence>
<feature type="domain" description="PHD-type" evidence="5">
    <location>
        <begin position="76"/>
        <end position="197"/>
    </location>
</feature>
<reference evidence="6 7" key="1">
    <citation type="submission" date="2024-08" db="EMBL/GenBank/DDBJ databases">
        <title>Gnathostoma spinigerum genome.</title>
        <authorList>
            <person name="Gonzalez-Bertolin B."/>
            <person name="Monzon S."/>
            <person name="Zaballos A."/>
            <person name="Jimenez P."/>
            <person name="Dekumyoy P."/>
            <person name="Varona S."/>
            <person name="Cuesta I."/>
            <person name="Sumanam S."/>
            <person name="Adisakwattana P."/>
            <person name="Gasser R.B."/>
            <person name="Hernandez-Gonzalez A."/>
            <person name="Young N.D."/>
            <person name="Perteguer M.J."/>
        </authorList>
    </citation>
    <scope>NUCLEOTIDE SEQUENCE [LARGE SCALE GENOMIC DNA]</scope>
    <source>
        <strain evidence="6">AL3</strain>
        <tissue evidence="6">Liver</tissue>
    </source>
</reference>
<dbReference type="SMART" id="SM00249">
    <property type="entry name" value="PHD"/>
    <property type="match status" value="2"/>
</dbReference>
<dbReference type="AlphaFoldDB" id="A0ABD6E2X4"/>
<keyword evidence="2" id="KW-0863">Zinc-finger</keyword>
<organism evidence="6 7">
    <name type="scientific">Gnathostoma spinigerum</name>
    <dbReference type="NCBI Taxonomy" id="75299"/>
    <lineage>
        <taxon>Eukaryota</taxon>
        <taxon>Metazoa</taxon>
        <taxon>Ecdysozoa</taxon>
        <taxon>Nematoda</taxon>
        <taxon>Chromadorea</taxon>
        <taxon>Rhabditida</taxon>
        <taxon>Spirurina</taxon>
        <taxon>Gnathostomatomorpha</taxon>
        <taxon>Gnathostomatoidea</taxon>
        <taxon>Gnathostomatidae</taxon>
        <taxon>Gnathostoma</taxon>
    </lineage>
</organism>
<evidence type="ECO:0000313" key="6">
    <source>
        <dbReference type="EMBL" id="MFH4973660.1"/>
    </source>
</evidence>
<keyword evidence="1" id="KW-0479">Metal-binding</keyword>
<dbReference type="Pfam" id="PF13771">
    <property type="entry name" value="zf-HC5HC2H"/>
    <property type="match status" value="1"/>
</dbReference>
<keyword evidence="7" id="KW-1185">Reference proteome</keyword>
<dbReference type="PROSITE" id="PS51805">
    <property type="entry name" value="EPHD"/>
    <property type="match status" value="1"/>
</dbReference>
<dbReference type="InterPro" id="IPR034732">
    <property type="entry name" value="EPHD"/>
</dbReference>
<feature type="compositionally biased region" description="Basic residues" evidence="4">
    <location>
        <begin position="550"/>
        <end position="559"/>
    </location>
</feature>
<feature type="compositionally biased region" description="Basic residues" evidence="4">
    <location>
        <begin position="429"/>
        <end position="439"/>
    </location>
</feature>
<accession>A0ABD6E2X4</accession>
<dbReference type="PANTHER" id="PTHR12420">
    <property type="entry name" value="PHD FINGER PROTEIN"/>
    <property type="match status" value="1"/>
</dbReference>
<feature type="compositionally biased region" description="Basic and acidic residues" evidence="4">
    <location>
        <begin position="463"/>
        <end position="483"/>
    </location>
</feature>
<evidence type="ECO:0000259" key="5">
    <source>
        <dbReference type="PROSITE" id="PS51805"/>
    </source>
</evidence>
<dbReference type="Proteomes" id="UP001608902">
    <property type="component" value="Unassembled WGS sequence"/>
</dbReference>
<dbReference type="Gene3D" id="3.30.40.10">
    <property type="entry name" value="Zinc/RING finger domain, C3HC4 (zinc finger)"/>
    <property type="match status" value="1"/>
</dbReference>
<protein>
    <recommendedName>
        <fullName evidence="5">PHD-type domain-containing protein</fullName>
    </recommendedName>
</protein>
<dbReference type="EMBL" id="JBGFUD010000101">
    <property type="protein sequence ID" value="MFH4973660.1"/>
    <property type="molecule type" value="Genomic_DNA"/>
</dbReference>
<name>A0ABD6E2X4_9BILA</name>
<feature type="region of interest" description="Disordered" evidence="4">
    <location>
        <begin position="520"/>
        <end position="586"/>
    </location>
</feature>
<evidence type="ECO:0000256" key="3">
    <source>
        <dbReference type="ARBA" id="ARBA00022833"/>
    </source>
</evidence>
<feature type="compositionally biased region" description="Polar residues" evidence="4">
    <location>
        <begin position="10"/>
        <end position="23"/>
    </location>
</feature>
<feature type="region of interest" description="Disordered" evidence="4">
    <location>
        <begin position="429"/>
        <end position="483"/>
    </location>
</feature>
<proteinExistence type="predicted"/>
<dbReference type="InterPro" id="IPR051188">
    <property type="entry name" value="PHD-type_Zinc_Finger"/>
</dbReference>
<evidence type="ECO:0000256" key="1">
    <source>
        <dbReference type="ARBA" id="ARBA00022723"/>
    </source>
</evidence>